<dbReference type="Pfam" id="PF20966">
    <property type="entry name" value="MASE6"/>
    <property type="match status" value="1"/>
</dbReference>
<proteinExistence type="predicted"/>
<dbReference type="EC" id="2.7.7.65" evidence="1"/>
<sequence>MEEEKLAKSNWRNLINIDSVYNSDRQRQALSLFTMIAFAILILGFLLLSNYDVYSPILSVALLVANMTIIACTVYFFKTGKLEVVSLITMLIIFIMCIALIYTGGKENTALYWLMFYPVVTFATLGVKLGLWLSGFLLVCCLGLLYGPNFGQVDYGFVEKSRFMASFSLVFIFSLIGEFFRYKSHQSIAEITLAQKKDAYTDQLTGAANRRFVTSHFFKLVSDNPDNYLPFSILLLDLDHFKSINDNYGHDCGDTVLIEFTKMLESHFSSDSIKARYGGEEFVVILPKATIQIAEHIANNFRESVANTTLLNVDSKNVALTCSIGVAQVNKLSDYNDALKQADRCLYKAKETGRNKVVSAFM</sequence>
<feature type="transmembrane region" description="Helical" evidence="3">
    <location>
        <begin position="54"/>
        <end position="77"/>
    </location>
</feature>
<reference evidence="5" key="1">
    <citation type="submission" date="2023-07" db="EMBL/GenBank/DDBJ databases">
        <title>Genome content predicts the carbon catabolic preferences of heterotrophic bacteria.</title>
        <authorList>
            <person name="Gralka M."/>
        </authorList>
    </citation>
    <scope>NUCLEOTIDE SEQUENCE</scope>
    <source>
        <strain evidence="5">4G09</strain>
    </source>
</reference>
<organism evidence="5 6">
    <name type="scientific">Pseudoalteromonas marina</name>
    <dbReference type="NCBI Taxonomy" id="267375"/>
    <lineage>
        <taxon>Bacteria</taxon>
        <taxon>Pseudomonadati</taxon>
        <taxon>Pseudomonadota</taxon>
        <taxon>Gammaproteobacteria</taxon>
        <taxon>Alteromonadales</taxon>
        <taxon>Pseudoalteromonadaceae</taxon>
        <taxon>Pseudoalteromonas</taxon>
    </lineage>
</organism>
<protein>
    <recommendedName>
        <fullName evidence="1">diguanylate cyclase</fullName>
        <ecNumber evidence="1">2.7.7.65</ecNumber>
    </recommendedName>
</protein>
<accession>A0ABT9FAB5</accession>
<feature type="transmembrane region" description="Helical" evidence="3">
    <location>
        <begin position="29"/>
        <end position="48"/>
    </location>
</feature>
<feature type="transmembrane region" description="Helical" evidence="3">
    <location>
        <begin position="110"/>
        <end position="127"/>
    </location>
</feature>
<feature type="domain" description="GGDEF" evidence="4">
    <location>
        <begin position="229"/>
        <end position="362"/>
    </location>
</feature>
<evidence type="ECO:0000256" key="1">
    <source>
        <dbReference type="ARBA" id="ARBA00012528"/>
    </source>
</evidence>
<dbReference type="CDD" id="cd01949">
    <property type="entry name" value="GGDEF"/>
    <property type="match status" value="1"/>
</dbReference>
<feature type="transmembrane region" description="Helical" evidence="3">
    <location>
        <begin position="132"/>
        <end position="151"/>
    </location>
</feature>
<dbReference type="InterPro" id="IPR048435">
    <property type="entry name" value="MASE6"/>
</dbReference>
<keyword evidence="3" id="KW-1133">Transmembrane helix</keyword>
<dbReference type="Gene3D" id="3.30.70.270">
    <property type="match status" value="1"/>
</dbReference>
<evidence type="ECO:0000256" key="3">
    <source>
        <dbReference type="SAM" id="Phobius"/>
    </source>
</evidence>
<dbReference type="InterPro" id="IPR043128">
    <property type="entry name" value="Rev_trsase/Diguanyl_cyclase"/>
</dbReference>
<dbReference type="PANTHER" id="PTHR45138:SF9">
    <property type="entry name" value="DIGUANYLATE CYCLASE DGCM-RELATED"/>
    <property type="match status" value="1"/>
</dbReference>
<name>A0ABT9FAB5_9GAMM</name>
<comment type="caution">
    <text evidence="5">The sequence shown here is derived from an EMBL/GenBank/DDBJ whole genome shotgun (WGS) entry which is preliminary data.</text>
</comment>
<dbReference type="GO" id="GO:0052621">
    <property type="term" value="F:diguanylate cyclase activity"/>
    <property type="evidence" value="ECO:0007669"/>
    <property type="project" value="UniProtKB-EC"/>
</dbReference>
<dbReference type="InterPro" id="IPR029787">
    <property type="entry name" value="Nucleotide_cyclase"/>
</dbReference>
<feature type="transmembrane region" description="Helical" evidence="3">
    <location>
        <begin position="163"/>
        <end position="180"/>
    </location>
</feature>
<keyword evidence="3" id="KW-0812">Transmembrane</keyword>
<feature type="transmembrane region" description="Helical" evidence="3">
    <location>
        <begin position="84"/>
        <end position="104"/>
    </location>
</feature>
<dbReference type="PANTHER" id="PTHR45138">
    <property type="entry name" value="REGULATORY COMPONENTS OF SENSORY TRANSDUCTION SYSTEM"/>
    <property type="match status" value="1"/>
</dbReference>
<dbReference type="SUPFAM" id="SSF55073">
    <property type="entry name" value="Nucleotide cyclase"/>
    <property type="match status" value="1"/>
</dbReference>
<dbReference type="EMBL" id="JAUYVT010000002">
    <property type="protein sequence ID" value="MDP2563724.1"/>
    <property type="molecule type" value="Genomic_DNA"/>
</dbReference>
<dbReference type="Pfam" id="PF00990">
    <property type="entry name" value="GGDEF"/>
    <property type="match status" value="1"/>
</dbReference>
<keyword evidence="5" id="KW-0548">Nucleotidyltransferase</keyword>
<keyword evidence="6" id="KW-1185">Reference proteome</keyword>
<evidence type="ECO:0000313" key="5">
    <source>
        <dbReference type="EMBL" id="MDP2563724.1"/>
    </source>
</evidence>
<keyword evidence="3" id="KW-0472">Membrane</keyword>
<dbReference type="NCBIfam" id="TIGR00254">
    <property type="entry name" value="GGDEF"/>
    <property type="match status" value="1"/>
</dbReference>
<gene>
    <name evidence="5" type="ORF">Q8W34_03725</name>
</gene>
<dbReference type="PROSITE" id="PS50887">
    <property type="entry name" value="GGDEF"/>
    <property type="match status" value="1"/>
</dbReference>
<evidence type="ECO:0000256" key="2">
    <source>
        <dbReference type="ARBA" id="ARBA00034247"/>
    </source>
</evidence>
<dbReference type="Proteomes" id="UP001177212">
    <property type="component" value="Unassembled WGS sequence"/>
</dbReference>
<dbReference type="SMART" id="SM00267">
    <property type="entry name" value="GGDEF"/>
    <property type="match status" value="1"/>
</dbReference>
<dbReference type="InterPro" id="IPR050469">
    <property type="entry name" value="Diguanylate_Cyclase"/>
</dbReference>
<dbReference type="InterPro" id="IPR000160">
    <property type="entry name" value="GGDEF_dom"/>
</dbReference>
<evidence type="ECO:0000259" key="4">
    <source>
        <dbReference type="PROSITE" id="PS50887"/>
    </source>
</evidence>
<dbReference type="RefSeq" id="WP_058429269.1">
    <property type="nucleotide sequence ID" value="NZ_FSRF01000002.1"/>
</dbReference>
<evidence type="ECO:0000313" key="6">
    <source>
        <dbReference type="Proteomes" id="UP001177212"/>
    </source>
</evidence>
<comment type="catalytic activity">
    <reaction evidence="2">
        <text>2 GTP = 3',3'-c-di-GMP + 2 diphosphate</text>
        <dbReference type="Rhea" id="RHEA:24898"/>
        <dbReference type="ChEBI" id="CHEBI:33019"/>
        <dbReference type="ChEBI" id="CHEBI:37565"/>
        <dbReference type="ChEBI" id="CHEBI:58805"/>
        <dbReference type="EC" id="2.7.7.65"/>
    </reaction>
</comment>
<keyword evidence="5" id="KW-0808">Transferase</keyword>